<dbReference type="PANTHER" id="PTHR11956">
    <property type="entry name" value="ARGINYL-TRNA SYNTHETASE"/>
    <property type="match status" value="1"/>
</dbReference>
<dbReference type="SUPFAM" id="SSF47323">
    <property type="entry name" value="Anticodon-binding domain of a subclass of class I aminoacyl-tRNA synthetases"/>
    <property type="match status" value="1"/>
</dbReference>
<organism evidence="14 15">
    <name type="scientific">Discostella pseudostelligera</name>
    <dbReference type="NCBI Taxonomy" id="259834"/>
    <lineage>
        <taxon>Eukaryota</taxon>
        <taxon>Sar</taxon>
        <taxon>Stramenopiles</taxon>
        <taxon>Ochrophyta</taxon>
        <taxon>Bacillariophyta</taxon>
        <taxon>Coscinodiscophyceae</taxon>
        <taxon>Thalassiosirophycidae</taxon>
        <taxon>Stephanodiscales</taxon>
        <taxon>Stephanodiscaceae</taxon>
        <taxon>Discostella</taxon>
    </lineage>
</organism>
<evidence type="ECO:0000256" key="1">
    <source>
        <dbReference type="ARBA" id="ARBA00005594"/>
    </source>
</evidence>
<evidence type="ECO:0000256" key="5">
    <source>
        <dbReference type="ARBA" id="ARBA00022840"/>
    </source>
</evidence>
<dbReference type="Gene3D" id="3.40.50.620">
    <property type="entry name" value="HUPs"/>
    <property type="match status" value="1"/>
</dbReference>
<dbReference type="EMBL" id="JALLBG020000100">
    <property type="protein sequence ID" value="KAL3764915.1"/>
    <property type="molecule type" value="Genomic_DNA"/>
</dbReference>
<keyword evidence="5 10" id="KW-0067">ATP-binding</keyword>
<dbReference type="EC" id="6.1.1.19" evidence="2"/>
<dbReference type="InterPro" id="IPR014729">
    <property type="entry name" value="Rossmann-like_a/b/a_fold"/>
</dbReference>
<dbReference type="SMART" id="SM00836">
    <property type="entry name" value="DALR_1"/>
    <property type="match status" value="1"/>
</dbReference>
<evidence type="ECO:0000256" key="10">
    <source>
        <dbReference type="RuleBase" id="RU363038"/>
    </source>
</evidence>
<dbReference type="PRINTS" id="PR01038">
    <property type="entry name" value="TRNASYNTHARG"/>
</dbReference>
<feature type="region of interest" description="Disordered" evidence="11">
    <location>
        <begin position="23"/>
        <end position="60"/>
    </location>
</feature>
<dbReference type="PANTHER" id="PTHR11956:SF5">
    <property type="entry name" value="ARGININE--TRNA LIGASE, CYTOPLASMIC"/>
    <property type="match status" value="1"/>
</dbReference>
<evidence type="ECO:0000313" key="15">
    <source>
        <dbReference type="Proteomes" id="UP001530293"/>
    </source>
</evidence>
<dbReference type="SUPFAM" id="SSF52374">
    <property type="entry name" value="Nucleotidylyl transferase"/>
    <property type="match status" value="1"/>
</dbReference>
<feature type="domain" description="DALR anticodon binding" evidence="12">
    <location>
        <begin position="828"/>
        <end position="949"/>
    </location>
</feature>
<evidence type="ECO:0000256" key="8">
    <source>
        <dbReference type="ARBA" id="ARBA00033033"/>
    </source>
</evidence>
<dbReference type="InterPro" id="IPR009080">
    <property type="entry name" value="tRNAsynth_Ia_anticodon-bd"/>
</dbReference>
<dbReference type="GO" id="GO:0006412">
    <property type="term" value="P:translation"/>
    <property type="evidence" value="ECO:0007669"/>
    <property type="project" value="UniProtKB-KW"/>
</dbReference>
<name>A0ABD3MLK1_9STRA</name>
<reference evidence="14 15" key="1">
    <citation type="submission" date="2024-10" db="EMBL/GenBank/DDBJ databases">
        <title>Updated reference genomes for cyclostephanoid diatoms.</title>
        <authorList>
            <person name="Roberts W.R."/>
            <person name="Alverson A.J."/>
        </authorList>
    </citation>
    <scope>NUCLEOTIDE SEQUENCE [LARGE SCALE GENOMIC DNA]</scope>
    <source>
        <strain evidence="14 15">AJA232-27</strain>
    </source>
</reference>
<feature type="compositionally biased region" description="Basic and acidic residues" evidence="11">
    <location>
        <begin position="23"/>
        <end position="42"/>
    </location>
</feature>
<dbReference type="Pfam" id="PF00750">
    <property type="entry name" value="tRNA-synt_1d"/>
    <property type="match status" value="1"/>
</dbReference>
<dbReference type="InterPro" id="IPR001412">
    <property type="entry name" value="aa-tRNA-synth_I_CS"/>
</dbReference>
<evidence type="ECO:0000313" key="14">
    <source>
        <dbReference type="EMBL" id="KAL3764915.1"/>
    </source>
</evidence>
<dbReference type="GO" id="GO:0004814">
    <property type="term" value="F:arginine-tRNA ligase activity"/>
    <property type="evidence" value="ECO:0007669"/>
    <property type="project" value="UniProtKB-EC"/>
</dbReference>
<evidence type="ECO:0000256" key="2">
    <source>
        <dbReference type="ARBA" id="ARBA00012837"/>
    </source>
</evidence>
<evidence type="ECO:0000256" key="4">
    <source>
        <dbReference type="ARBA" id="ARBA00022741"/>
    </source>
</evidence>
<dbReference type="GO" id="GO:0005524">
    <property type="term" value="F:ATP binding"/>
    <property type="evidence" value="ECO:0007669"/>
    <property type="project" value="UniProtKB-KW"/>
</dbReference>
<dbReference type="InterPro" id="IPR008909">
    <property type="entry name" value="DALR_anticod-bd"/>
</dbReference>
<sequence>MADIDINNDNTIDEVVKKGGPSKKELKKLAKKAEKDAAKGKGAETTTTTTTTKATANTGDGDGGTAAAAAFAVVAPIYQLANVPLPTTTATGATTVISDPCTLKACMASILYDIPLLPHYGGGSTTTTEDSSLSFLHGPALLYSSPGGSGSGSGSTLAFGGNGIIKAMALLSVNTNTNAGSEVVEGEGTIVRHTLTPMMDDWLEYERCELRPALVTNDVKLIEKALKKIEAALLEHGGRSVVGGGGSGDSSLTAADVAITLTLLLHQEKTTTTSSSLVLPSTIQAYVDITKHSSIFASAKTLAKSLLPPPKLDVSDPSLLKASSAIFASAILSVFPMAITLGLEIKAFKCKDIKHGDYQCNLAMPLYQKLKAAGIPLPHGVDSPQKVAQLIIDEILDQDEESNPVLCDLSVNGPGFIMSRIKASYLSNGVNCIIREGAPSMPKTCGGGRSSSSSSNTTTTTTTDATNNSNSDNTVVVDFSSPNIAKEMHVGHLRSTIIGEAVCRILEYTGSNVLRVNHVGDWGTQFGMLIQYLKEEYPDFAAAGQSDGNNDANMPNITDLTLFYKNAKSRFDESPEFKKISQLNVVKLQAGDPECQRIWQVLCDISRREFEKVYNRLDITVEECGESFYNDKIPAVIDEFVDRGMISVEEGGAKCVFVPKFKVPLMLQKSDGGYGYDSTDMAAIKYRLHTVKASHLVYITDFTQGDHFQMVFAAAKKIGWVNDDSHRLDHIGFGTVQGEDGKRFKTRSGDTVRLVDLLDEAVSRMESSLKERIAEGRANISEEEVHETASAMGYGAVKYFDLRRNPTSNYIFSYDRMLDTKGNTAIYLLYAHARLESIITKGKADHGIDIDALIREGKAQIVLAHKSERNLGLHLQCFADSIEETLKDLYPYHICDFLYELSIAASEFVTQCKVLGSPEMESRLLLCRATAITMRQCFDLLGIRHVMRI</sequence>
<comment type="catalytic activity">
    <reaction evidence="9">
        <text>tRNA(Arg) + L-arginine + ATP = L-arginyl-tRNA(Arg) + AMP + diphosphate</text>
        <dbReference type="Rhea" id="RHEA:20301"/>
        <dbReference type="Rhea" id="RHEA-COMP:9658"/>
        <dbReference type="Rhea" id="RHEA-COMP:9673"/>
        <dbReference type="ChEBI" id="CHEBI:30616"/>
        <dbReference type="ChEBI" id="CHEBI:32682"/>
        <dbReference type="ChEBI" id="CHEBI:33019"/>
        <dbReference type="ChEBI" id="CHEBI:78442"/>
        <dbReference type="ChEBI" id="CHEBI:78513"/>
        <dbReference type="ChEBI" id="CHEBI:456215"/>
        <dbReference type="EC" id="6.1.1.19"/>
    </reaction>
</comment>
<dbReference type="Proteomes" id="UP001530293">
    <property type="component" value="Unassembled WGS sequence"/>
</dbReference>
<dbReference type="FunFam" id="1.10.730.10:FF:000006">
    <property type="entry name" value="Arginyl-tRNA synthetase 2, mitochondrial"/>
    <property type="match status" value="1"/>
</dbReference>
<dbReference type="FunFam" id="3.40.50.620:FF:000096">
    <property type="entry name" value="Arginine--tRNA ligase chloroplastic/mitochondrial"/>
    <property type="match status" value="1"/>
</dbReference>
<evidence type="ECO:0000256" key="9">
    <source>
        <dbReference type="ARBA" id="ARBA00049339"/>
    </source>
</evidence>
<keyword evidence="4 10" id="KW-0547">Nucleotide-binding</keyword>
<dbReference type="Gene3D" id="3.30.1360.70">
    <property type="entry name" value="Arginyl tRNA synthetase N-terminal domain"/>
    <property type="match status" value="1"/>
</dbReference>
<gene>
    <name evidence="14" type="ORF">ACHAWU_003775</name>
</gene>
<evidence type="ECO:0000256" key="3">
    <source>
        <dbReference type="ARBA" id="ARBA00022598"/>
    </source>
</evidence>
<evidence type="ECO:0000256" key="6">
    <source>
        <dbReference type="ARBA" id="ARBA00022917"/>
    </source>
</evidence>
<dbReference type="NCBIfam" id="TIGR00456">
    <property type="entry name" value="argS"/>
    <property type="match status" value="1"/>
</dbReference>
<keyword evidence="15" id="KW-1185">Reference proteome</keyword>
<dbReference type="Pfam" id="PF03485">
    <property type="entry name" value="Arg_tRNA_synt_N"/>
    <property type="match status" value="1"/>
</dbReference>
<evidence type="ECO:0000256" key="7">
    <source>
        <dbReference type="ARBA" id="ARBA00023146"/>
    </source>
</evidence>
<dbReference type="AlphaFoldDB" id="A0ABD3MLK1"/>
<keyword evidence="3 10" id="KW-0436">Ligase</keyword>
<dbReference type="HAMAP" id="MF_00123">
    <property type="entry name" value="Arg_tRNA_synth"/>
    <property type="match status" value="1"/>
</dbReference>
<feature type="domain" description="Arginyl tRNA synthetase N-terminal" evidence="13">
    <location>
        <begin position="321"/>
        <end position="421"/>
    </location>
</feature>
<comment type="similarity">
    <text evidence="1 10">Belongs to the class-I aminoacyl-tRNA synthetase family.</text>
</comment>
<proteinExistence type="inferred from homology"/>
<dbReference type="Gene3D" id="1.10.730.10">
    <property type="entry name" value="Isoleucyl-tRNA Synthetase, Domain 1"/>
    <property type="match status" value="1"/>
</dbReference>
<dbReference type="SUPFAM" id="SSF55190">
    <property type="entry name" value="Arginyl-tRNA synthetase (ArgRS), N-terminal 'additional' domain"/>
    <property type="match status" value="1"/>
</dbReference>
<dbReference type="SMART" id="SM01016">
    <property type="entry name" value="Arg_tRNA_synt_N"/>
    <property type="match status" value="1"/>
</dbReference>
<accession>A0ABD3MLK1</accession>
<dbReference type="InterPro" id="IPR005148">
    <property type="entry name" value="Arg-tRNA-synth_N"/>
</dbReference>
<dbReference type="InterPro" id="IPR036695">
    <property type="entry name" value="Arg-tRNA-synth_N_sf"/>
</dbReference>
<dbReference type="PROSITE" id="PS00178">
    <property type="entry name" value="AA_TRNA_LIGASE_I"/>
    <property type="match status" value="1"/>
</dbReference>
<dbReference type="InterPro" id="IPR001278">
    <property type="entry name" value="Arg-tRNA-ligase"/>
</dbReference>
<keyword evidence="7 10" id="KW-0030">Aminoacyl-tRNA synthetase</keyword>
<dbReference type="Pfam" id="PF05746">
    <property type="entry name" value="DALR_1"/>
    <property type="match status" value="1"/>
</dbReference>
<evidence type="ECO:0000259" key="13">
    <source>
        <dbReference type="SMART" id="SM01016"/>
    </source>
</evidence>
<dbReference type="InterPro" id="IPR035684">
    <property type="entry name" value="ArgRS_core"/>
</dbReference>
<dbReference type="CDD" id="cd00671">
    <property type="entry name" value="ArgRS_core"/>
    <property type="match status" value="1"/>
</dbReference>
<feature type="compositionally biased region" description="Low complexity" evidence="11">
    <location>
        <begin position="450"/>
        <end position="469"/>
    </location>
</feature>
<evidence type="ECO:0000259" key="12">
    <source>
        <dbReference type="SMART" id="SM00836"/>
    </source>
</evidence>
<comment type="caution">
    <text evidence="14">The sequence shown here is derived from an EMBL/GenBank/DDBJ whole genome shotgun (WGS) entry which is preliminary data.</text>
</comment>
<evidence type="ECO:0000256" key="11">
    <source>
        <dbReference type="SAM" id="MobiDB-lite"/>
    </source>
</evidence>
<feature type="compositionally biased region" description="Low complexity" evidence="11">
    <location>
        <begin position="43"/>
        <end position="60"/>
    </location>
</feature>
<protein>
    <recommendedName>
        <fullName evidence="2">arginine--tRNA ligase</fullName>
        <ecNumber evidence="2">6.1.1.19</ecNumber>
    </recommendedName>
    <alternativeName>
        <fullName evidence="8">Arginyl-tRNA synthetase</fullName>
    </alternativeName>
</protein>
<keyword evidence="6 10" id="KW-0648">Protein biosynthesis</keyword>
<feature type="region of interest" description="Disordered" evidence="11">
    <location>
        <begin position="442"/>
        <end position="469"/>
    </location>
</feature>